<feature type="compositionally biased region" description="Basic and acidic residues" evidence="1">
    <location>
        <begin position="64"/>
        <end position="77"/>
    </location>
</feature>
<reference evidence="2 3" key="1">
    <citation type="submission" date="2019-05" db="EMBL/GenBank/DDBJ databases">
        <title>Another draft genome of Portunus trituberculatus and its Hox gene families provides insights of decapod evolution.</title>
        <authorList>
            <person name="Jeong J.-H."/>
            <person name="Song I."/>
            <person name="Kim S."/>
            <person name="Choi T."/>
            <person name="Kim D."/>
            <person name="Ryu S."/>
            <person name="Kim W."/>
        </authorList>
    </citation>
    <scope>NUCLEOTIDE SEQUENCE [LARGE SCALE GENOMIC DNA]</scope>
    <source>
        <tissue evidence="2">Muscle</tissue>
    </source>
</reference>
<protein>
    <submittedName>
        <fullName evidence="2">Uncharacterized protein</fullName>
    </submittedName>
</protein>
<comment type="caution">
    <text evidence="2">The sequence shown here is derived from an EMBL/GenBank/DDBJ whole genome shotgun (WGS) entry which is preliminary data.</text>
</comment>
<name>A0A5B7JBT4_PORTR</name>
<evidence type="ECO:0000256" key="1">
    <source>
        <dbReference type="SAM" id="MobiDB-lite"/>
    </source>
</evidence>
<feature type="region of interest" description="Disordered" evidence="1">
    <location>
        <begin position="51"/>
        <end position="77"/>
    </location>
</feature>
<sequence length="77" mass="8805">MVKERCITLHTCPVSRSVLCISDSEFSVTDNVEFLVAIPRWASLADAPSHDTDVNLPHQQHNRTPWEHEDGTHEIRK</sequence>
<dbReference type="AlphaFoldDB" id="A0A5B7JBT4"/>
<evidence type="ECO:0000313" key="3">
    <source>
        <dbReference type="Proteomes" id="UP000324222"/>
    </source>
</evidence>
<accession>A0A5B7JBT4</accession>
<organism evidence="2 3">
    <name type="scientific">Portunus trituberculatus</name>
    <name type="common">Swimming crab</name>
    <name type="synonym">Neptunus trituberculatus</name>
    <dbReference type="NCBI Taxonomy" id="210409"/>
    <lineage>
        <taxon>Eukaryota</taxon>
        <taxon>Metazoa</taxon>
        <taxon>Ecdysozoa</taxon>
        <taxon>Arthropoda</taxon>
        <taxon>Crustacea</taxon>
        <taxon>Multicrustacea</taxon>
        <taxon>Malacostraca</taxon>
        <taxon>Eumalacostraca</taxon>
        <taxon>Eucarida</taxon>
        <taxon>Decapoda</taxon>
        <taxon>Pleocyemata</taxon>
        <taxon>Brachyura</taxon>
        <taxon>Eubrachyura</taxon>
        <taxon>Portunoidea</taxon>
        <taxon>Portunidae</taxon>
        <taxon>Portuninae</taxon>
        <taxon>Portunus</taxon>
    </lineage>
</organism>
<evidence type="ECO:0000313" key="2">
    <source>
        <dbReference type="EMBL" id="MPC95401.1"/>
    </source>
</evidence>
<dbReference type="EMBL" id="VSRR010102099">
    <property type="protein sequence ID" value="MPC95401.1"/>
    <property type="molecule type" value="Genomic_DNA"/>
</dbReference>
<keyword evidence="3" id="KW-1185">Reference proteome</keyword>
<dbReference type="Proteomes" id="UP000324222">
    <property type="component" value="Unassembled WGS sequence"/>
</dbReference>
<proteinExistence type="predicted"/>
<gene>
    <name evidence="2" type="ORF">E2C01_090610</name>
</gene>